<gene>
    <name evidence="2" type="ORF">AVEN_180919_1</name>
</gene>
<organism evidence="2 3">
    <name type="scientific">Araneus ventricosus</name>
    <name type="common">Orbweaver spider</name>
    <name type="synonym">Epeira ventricosa</name>
    <dbReference type="NCBI Taxonomy" id="182803"/>
    <lineage>
        <taxon>Eukaryota</taxon>
        <taxon>Metazoa</taxon>
        <taxon>Ecdysozoa</taxon>
        <taxon>Arthropoda</taxon>
        <taxon>Chelicerata</taxon>
        <taxon>Arachnida</taxon>
        <taxon>Araneae</taxon>
        <taxon>Araneomorphae</taxon>
        <taxon>Entelegynae</taxon>
        <taxon>Araneoidea</taxon>
        <taxon>Araneidae</taxon>
        <taxon>Araneus</taxon>
    </lineage>
</organism>
<name>A0A4Y2J104_ARAVE</name>
<dbReference type="Proteomes" id="UP000499080">
    <property type="component" value="Unassembled WGS sequence"/>
</dbReference>
<feature type="compositionally biased region" description="Low complexity" evidence="1">
    <location>
        <begin position="180"/>
        <end position="206"/>
    </location>
</feature>
<sequence length="374" mass="43053">MAKTRQSDNTLLLGVRDLEPLNKFNKLPTTKEVLLRFHHHLNDVKSVRNASHQTIDELIVVWPKAAIPSRLFTHAIDKLVKIHSEWLLLKKNKSSPPEAQREHERKKESIVRKVHELFNIAHANYMTMIKLEEDRKFLMDQHCERNMIMSTLDKKLAGMQDRVSEHQREIQARKERASADDNAASSTSKILSAAPLSSPDKSSSNSESDEEFVPNYTSKYPITIHWDIKILPDIVGIEIVYHLPVIVSGYGEENSLEFQSCHLEPEKMQSKQFTKYWSNGILLTSSPEIPLFKRFKKVWHGIVRNNFQILEATPELISFKESAHSSLSNLLNEMVKVPRDVYQELIEIRNPILGKYRKDTLVGTKSCSPCKMHG</sequence>
<dbReference type="AlphaFoldDB" id="A0A4Y2J104"/>
<protein>
    <submittedName>
        <fullName evidence="2">Uncharacterized protein</fullName>
    </submittedName>
</protein>
<reference evidence="2 3" key="1">
    <citation type="journal article" date="2019" name="Sci. Rep.">
        <title>Orb-weaving spider Araneus ventricosus genome elucidates the spidroin gene catalogue.</title>
        <authorList>
            <person name="Kono N."/>
            <person name="Nakamura H."/>
            <person name="Ohtoshi R."/>
            <person name="Moran D.A.P."/>
            <person name="Shinohara A."/>
            <person name="Yoshida Y."/>
            <person name="Fujiwara M."/>
            <person name="Mori M."/>
            <person name="Tomita M."/>
            <person name="Arakawa K."/>
        </authorList>
    </citation>
    <scope>NUCLEOTIDE SEQUENCE [LARGE SCALE GENOMIC DNA]</scope>
</reference>
<evidence type="ECO:0000256" key="1">
    <source>
        <dbReference type="SAM" id="MobiDB-lite"/>
    </source>
</evidence>
<keyword evidence="3" id="KW-1185">Reference proteome</keyword>
<feature type="region of interest" description="Disordered" evidence="1">
    <location>
        <begin position="160"/>
        <end position="212"/>
    </location>
</feature>
<accession>A0A4Y2J104</accession>
<evidence type="ECO:0000313" key="2">
    <source>
        <dbReference type="EMBL" id="GBM82832.1"/>
    </source>
</evidence>
<dbReference type="EMBL" id="BGPR01003037">
    <property type="protein sequence ID" value="GBM82832.1"/>
    <property type="molecule type" value="Genomic_DNA"/>
</dbReference>
<feature type="compositionally biased region" description="Basic and acidic residues" evidence="1">
    <location>
        <begin position="160"/>
        <end position="179"/>
    </location>
</feature>
<comment type="caution">
    <text evidence="2">The sequence shown here is derived from an EMBL/GenBank/DDBJ whole genome shotgun (WGS) entry which is preliminary data.</text>
</comment>
<dbReference type="OrthoDB" id="6626714at2759"/>
<proteinExistence type="predicted"/>
<evidence type="ECO:0000313" key="3">
    <source>
        <dbReference type="Proteomes" id="UP000499080"/>
    </source>
</evidence>